<comment type="similarity">
    <text evidence="7">Belongs to the ATPase delta chain family.</text>
</comment>
<dbReference type="HOGENOM" id="CLU_085114_4_1_9"/>
<accession>A0A0F4LUK0</accession>
<dbReference type="Gene3D" id="1.10.520.20">
    <property type="entry name" value="N-terminal domain of the delta subunit of the F1F0-ATP synthase"/>
    <property type="match status" value="1"/>
</dbReference>
<evidence type="ECO:0000256" key="1">
    <source>
        <dbReference type="ARBA" id="ARBA00004370"/>
    </source>
</evidence>
<reference evidence="8 9" key="1">
    <citation type="submission" date="2015-01" db="EMBL/GenBank/DDBJ databases">
        <title>Comparative genomics of the lactic acid bacteria isolated from the honey bee gut.</title>
        <authorList>
            <person name="Ellegaard K.M."/>
            <person name="Tamarit D."/>
            <person name="Javelind E."/>
            <person name="Olofsson T."/>
            <person name="Andersson S.G."/>
            <person name="Vasquez A."/>
        </authorList>
    </citation>
    <scope>NUCLEOTIDE SEQUENCE [LARGE SCALE GENOMIC DNA]</scope>
    <source>
        <strain evidence="8 9">Bin4</strain>
    </source>
</reference>
<dbReference type="PRINTS" id="PR00125">
    <property type="entry name" value="ATPASEDELTA"/>
</dbReference>
<evidence type="ECO:0000256" key="7">
    <source>
        <dbReference type="HAMAP-Rule" id="MF_01416"/>
    </source>
</evidence>
<dbReference type="Pfam" id="PF00213">
    <property type="entry name" value="OSCP"/>
    <property type="match status" value="1"/>
</dbReference>
<dbReference type="PANTHER" id="PTHR11910">
    <property type="entry name" value="ATP SYNTHASE DELTA CHAIN"/>
    <property type="match status" value="1"/>
</dbReference>
<evidence type="ECO:0000256" key="5">
    <source>
        <dbReference type="ARBA" id="ARBA00023136"/>
    </source>
</evidence>
<dbReference type="NCBIfam" id="NF004402">
    <property type="entry name" value="PRK05758.2-2"/>
    <property type="match status" value="1"/>
</dbReference>
<gene>
    <name evidence="7 8" type="primary">atpH</name>
    <name evidence="8" type="ORF">JG30_10020</name>
</gene>
<keyword evidence="3 7" id="KW-0375">Hydrogen ion transport</keyword>
<evidence type="ECO:0000313" key="8">
    <source>
        <dbReference type="EMBL" id="KJY61944.1"/>
    </source>
</evidence>
<dbReference type="HAMAP" id="MF_01416">
    <property type="entry name" value="ATP_synth_delta_bact"/>
    <property type="match status" value="1"/>
</dbReference>
<proteinExistence type="inferred from homology"/>
<keyword evidence="5 7" id="KW-0472">Membrane</keyword>
<comment type="function">
    <text evidence="7">This protein is part of the stalk that links CF(0) to CF(1). It either transmits conformational changes from CF(0) to CF(1) or is implicated in proton conduction.</text>
</comment>
<keyword evidence="4 7" id="KW-0406">Ion transport</keyword>
<evidence type="ECO:0000256" key="2">
    <source>
        <dbReference type="ARBA" id="ARBA00022448"/>
    </source>
</evidence>
<protein>
    <recommendedName>
        <fullName evidence="7">ATP synthase subunit delta</fullName>
    </recommendedName>
    <alternativeName>
        <fullName evidence="7">ATP synthase F(1) sector subunit delta</fullName>
    </alternativeName>
    <alternativeName>
        <fullName evidence="7">F-type ATPase subunit delta</fullName>
        <shortName evidence="7">F-ATPase subunit delta</shortName>
    </alternativeName>
</protein>
<dbReference type="SUPFAM" id="SSF47928">
    <property type="entry name" value="N-terminal domain of the delta subunit of the F1F0-ATP synthase"/>
    <property type="match status" value="1"/>
</dbReference>
<comment type="caution">
    <text evidence="8">The sequence shown here is derived from an EMBL/GenBank/DDBJ whole genome shotgun (WGS) entry which is preliminary data.</text>
</comment>
<dbReference type="GO" id="GO:0045259">
    <property type="term" value="C:proton-transporting ATP synthase complex"/>
    <property type="evidence" value="ECO:0007669"/>
    <property type="project" value="UniProtKB-KW"/>
</dbReference>
<dbReference type="PATRIC" id="fig|1218492.5.peg.1143"/>
<dbReference type="Proteomes" id="UP000033558">
    <property type="component" value="Unassembled WGS sequence"/>
</dbReference>
<comment type="subcellular location">
    <subcellularLocation>
        <location evidence="7">Cell membrane</location>
        <topology evidence="7">Peripheral membrane protein</topology>
    </subcellularLocation>
    <subcellularLocation>
        <location evidence="1">Membrane</location>
    </subcellularLocation>
</comment>
<dbReference type="GO" id="GO:0046933">
    <property type="term" value="F:proton-transporting ATP synthase activity, rotational mechanism"/>
    <property type="evidence" value="ECO:0007669"/>
    <property type="project" value="UniProtKB-UniRule"/>
</dbReference>
<keyword evidence="7" id="KW-0139">CF(1)</keyword>
<name>A0A0F4LUK0_9LACO</name>
<comment type="function">
    <text evidence="7">F(1)F(0) ATP synthase produces ATP from ADP in the presence of a proton or sodium gradient. F-type ATPases consist of two structural domains, F(1) containing the extramembraneous catalytic core and F(0) containing the membrane proton channel, linked together by a central stalk and a peripheral stalk. During catalysis, ATP synthesis in the catalytic domain of F(1) is coupled via a rotary mechanism of the central stalk subunits to proton translocation.</text>
</comment>
<sequence>MKLNKEEIGRRYARALFEYAGEERQYEPILEELLQLEQVYQQIPDLKNIFSDARLSVLKKQKLVDLMQQNVSPIMQRFLQLLFDYQRLDILPEVVTAYQHRFDQMTKTYHAVITSAVELDDQQVTRLQAALATRLGANQVLVETKVDPEIVGGIITQIGDQIVDGSIRTRLQHLNQVLLNN</sequence>
<keyword evidence="9" id="KW-1185">Reference proteome</keyword>
<evidence type="ECO:0000256" key="3">
    <source>
        <dbReference type="ARBA" id="ARBA00022781"/>
    </source>
</evidence>
<dbReference type="InterPro" id="IPR000711">
    <property type="entry name" value="ATPase_OSCP/dsu"/>
</dbReference>
<evidence type="ECO:0000256" key="4">
    <source>
        <dbReference type="ARBA" id="ARBA00023065"/>
    </source>
</evidence>
<dbReference type="OrthoDB" id="9786633at2"/>
<dbReference type="InterPro" id="IPR026015">
    <property type="entry name" value="ATP_synth_OSCP/delta_N_sf"/>
</dbReference>
<dbReference type="EMBL" id="JXJQ01000008">
    <property type="protein sequence ID" value="KJY61944.1"/>
    <property type="molecule type" value="Genomic_DNA"/>
</dbReference>
<organism evidence="8 9">
    <name type="scientific">Bombilactobacillus mellifer</name>
    <dbReference type="NCBI Taxonomy" id="1218492"/>
    <lineage>
        <taxon>Bacteria</taxon>
        <taxon>Bacillati</taxon>
        <taxon>Bacillota</taxon>
        <taxon>Bacilli</taxon>
        <taxon>Lactobacillales</taxon>
        <taxon>Lactobacillaceae</taxon>
        <taxon>Bombilactobacillus</taxon>
    </lineage>
</organism>
<dbReference type="STRING" id="1218492.JG30_10020"/>
<keyword evidence="7" id="KW-1003">Cell membrane</keyword>
<dbReference type="GO" id="GO:0005886">
    <property type="term" value="C:plasma membrane"/>
    <property type="evidence" value="ECO:0007669"/>
    <property type="project" value="UniProtKB-SubCell"/>
</dbReference>
<keyword evidence="6 7" id="KW-0066">ATP synthesis</keyword>
<dbReference type="NCBIfam" id="TIGR01145">
    <property type="entry name" value="ATP_synt_delta"/>
    <property type="match status" value="1"/>
</dbReference>
<evidence type="ECO:0000256" key="6">
    <source>
        <dbReference type="ARBA" id="ARBA00023310"/>
    </source>
</evidence>
<keyword evidence="2 7" id="KW-0813">Transport</keyword>
<dbReference type="RefSeq" id="WP_046316725.1">
    <property type="nucleotide sequence ID" value="NZ_JBHSZT010000001.1"/>
</dbReference>
<dbReference type="AlphaFoldDB" id="A0A0F4LUK0"/>
<evidence type="ECO:0000313" key="9">
    <source>
        <dbReference type="Proteomes" id="UP000033558"/>
    </source>
</evidence>